<protein>
    <submittedName>
        <fullName evidence="2">Uncharacterized protein</fullName>
    </submittedName>
</protein>
<evidence type="ECO:0000313" key="2">
    <source>
        <dbReference type="EMBL" id="VEL17288.1"/>
    </source>
</evidence>
<proteinExistence type="predicted"/>
<comment type="caution">
    <text evidence="2">The sequence shown here is derived from an EMBL/GenBank/DDBJ whole genome shotgun (WGS) entry which is preliminary data.</text>
</comment>
<keyword evidence="3" id="KW-1185">Reference proteome</keyword>
<accession>A0A448WQ12</accession>
<dbReference type="Proteomes" id="UP000784294">
    <property type="component" value="Unassembled WGS sequence"/>
</dbReference>
<evidence type="ECO:0000256" key="1">
    <source>
        <dbReference type="SAM" id="MobiDB-lite"/>
    </source>
</evidence>
<feature type="compositionally biased region" description="Low complexity" evidence="1">
    <location>
        <begin position="142"/>
        <end position="159"/>
    </location>
</feature>
<gene>
    <name evidence="2" type="ORF">PXEA_LOCUS10728</name>
</gene>
<feature type="compositionally biased region" description="Basic residues" evidence="1">
    <location>
        <begin position="11"/>
        <end position="20"/>
    </location>
</feature>
<name>A0A448WQ12_9PLAT</name>
<evidence type="ECO:0000313" key="3">
    <source>
        <dbReference type="Proteomes" id="UP000784294"/>
    </source>
</evidence>
<dbReference type="AlphaFoldDB" id="A0A448WQ12"/>
<feature type="region of interest" description="Disordered" evidence="1">
    <location>
        <begin position="1"/>
        <end position="44"/>
    </location>
</feature>
<feature type="compositionally biased region" description="Polar residues" evidence="1">
    <location>
        <begin position="66"/>
        <end position="85"/>
    </location>
</feature>
<reference evidence="2" key="1">
    <citation type="submission" date="2018-11" db="EMBL/GenBank/DDBJ databases">
        <authorList>
            <consortium name="Pathogen Informatics"/>
        </authorList>
    </citation>
    <scope>NUCLEOTIDE SEQUENCE</scope>
</reference>
<feature type="region of interest" description="Disordered" evidence="1">
    <location>
        <begin position="291"/>
        <end position="322"/>
    </location>
</feature>
<feature type="compositionally biased region" description="Basic residues" evidence="1">
    <location>
        <begin position="127"/>
        <end position="141"/>
    </location>
</feature>
<dbReference type="EMBL" id="CAAALY010031968">
    <property type="protein sequence ID" value="VEL17288.1"/>
    <property type="molecule type" value="Genomic_DNA"/>
</dbReference>
<feature type="region of interest" description="Disordered" evidence="1">
    <location>
        <begin position="66"/>
        <end position="203"/>
    </location>
</feature>
<organism evidence="2 3">
    <name type="scientific">Protopolystoma xenopodis</name>
    <dbReference type="NCBI Taxonomy" id="117903"/>
    <lineage>
        <taxon>Eukaryota</taxon>
        <taxon>Metazoa</taxon>
        <taxon>Spiralia</taxon>
        <taxon>Lophotrochozoa</taxon>
        <taxon>Platyhelminthes</taxon>
        <taxon>Monogenea</taxon>
        <taxon>Polyopisthocotylea</taxon>
        <taxon>Polystomatidea</taxon>
        <taxon>Polystomatidae</taxon>
        <taxon>Protopolystoma</taxon>
    </lineage>
</organism>
<feature type="compositionally biased region" description="Low complexity" evidence="1">
    <location>
        <begin position="291"/>
        <end position="303"/>
    </location>
</feature>
<sequence>MTDKRLAPFHLNRRRLPRQQRQHESSSWSRGIRRPLPVEPTFESPHATLSLEMESSNIWPDQRSLCVSTGTPSSKAISSFGNTEATEWADSPAGLEGDGPTSQAGALTSGRPDDADLSRRLSSTGRLGRRDRRARRSRPKASARAGFAARARGRATASTPERATRVGREQKVHSRGPARPGPPGSAEGNRASPNAPRHPHHHCTAPCRDARAPLRCTCPAAPIDPRLTGLCAVRHSLSLSLSLSQRQPIGLAPSHSTEGAHLRSLFASLAHFARMPLLVFISPACPLSHATPTPHPSTPLASSQALSFRRVTRRKNRSRGPFASLTGCHKAKRGTDRLLCIPAYFVLPLELAILQFPRPTHTHTHTVTQE</sequence>
<feature type="compositionally biased region" description="Basic and acidic residues" evidence="1">
    <location>
        <begin position="162"/>
        <end position="172"/>
    </location>
</feature>